<gene>
    <name evidence="1" type="ORF">IAA66_02990</name>
</gene>
<organism evidence="1 2">
    <name type="scientific">Candidatus Avichristensenella intestinipullorum</name>
    <dbReference type="NCBI Taxonomy" id="2840693"/>
    <lineage>
        <taxon>Bacteria</taxon>
        <taxon>Bacillati</taxon>
        <taxon>Bacillota</taxon>
        <taxon>Clostridia</taxon>
        <taxon>Candidatus Avichristensenella</taxon>
    </lineage>
</organism>
<evidence type="ECO:0000313" key="1">
    <source>
        <dbReference type="EMBL" id="HIQ62537.1"/>
    </source>
</evidence>
<evidence type="ECO:0000313" key="2">
    <source>
        <dbReference type="Proteomes" id="UP000886819"/>
    </source>
</evidence>
<reference evidence="1" key="2">
    <citation type="journal article" date="2021" name="PeerJ">
        <title>Extensive microbial diversity within the chicken gut microbiome revealed by metagenomics and culture.</title>
        <authorList>
            <person name="Gilroy R."/>
            <person name="Ravi A."/>
            <person name="Getino M."/>
            <person name="Pursley I."/>
            <person name="Horton D.L."/>
            <person name="Alikhan N.F."/>
            <person name="Baker D."/>
            <person name="Gharbi K."/>
            <person name="Hall N."/>
            <person name="Watson M."/>
            <person name="Adriaenssens E.M."/>
            <person name="Foster-Nyarko E."/>
            <person name="Jarju S."/>
            <person name="Secka A."/>
            <person name="Antonio M."/>
            <person name="Oren A."/>
            <person name="Chaudhuri R.R."/>
            <person name="La Ragione R."/>
            <person name="Hildebrand F."/>
            <person name="Pallen M.J."/>
        </authorList>
    </citation>
    <scope>NUCLEOTIDE SEQUENCE</scope>
    <source>
        <strain evidence="1">ChiHile30-977</strain>
    </source>
</reference>
<sequence>MRLKINLETQTDVLEFCKIASNLDGDIRVVGHDHGQECSVNAKSLLGLLYSTTWNDIWCVSDNDIYSHISKFAAD</sequence>
<accession>A0A9D0YUV2</accession>
<name>A0A9D0YUV2_9FIRM</name>
<reference evidence="1" key="1">
    <citation type="submission" date="2020-10" db="EMBL/GenBank/DDBJ databases">
        <authorList>
            <person name="Gilroy R."/>
        </authorList>
    </citation>
    <scope>NUCLEOTIDE SEQUENCE</scope>
    <source>
        <strain evidence="1">ChiHile30-977</strain>
    </source>
</reference>
<dbReference type="EMBL" id="DVFI01000040">
    <property type="protein sequence ID" value="HIQ62537.1"/>
    <property type="molecule type" value="Genomic_DNA"/>
</dbReference>
<dbReference type="AlphaFoldDB" id="A0A9D0YUV2"/>
<comment type="caution">
    <text evidence="1">The sequence shown here is derived from an EMBL/GenBank/DDBJ whole genome shotgun (WGS) entry which is preliminary data.</text>
</comment>
<dbReference type="Proteomes" id="UP000886819">
    <property type="component" value="Unassembled WGS sequence"/>
</dbReference>
<proteinExistence type="predicted"/>
<protein>
    <submittedName>
        <fullName evidence="1">HPr family phosphocarrier protein</fullName>
    </submittedName>
</protein>